<keyword evidence="3" id="KW-0732">Signal</keyword>
<gene>
    <name evidence="4" type="ORF">MIND_00026400</name>
</gene>
<feature type="compositionally biased region" description="Low complexity" evidence="1">
    <location>
        <begin position="445"/>
        <end position="456"/>
    </location>
</feature>
<evidence type="ECO:0000313" key="5">
    <source>
        <dbReference type="Proteomes" id="UP000636479"/>
    </source>
</evidence>
<evidence type="ECO:0000256" key="1">
    <source>
        <dbReference type="SAM" id="MobiDB-lite"/>
    </source>
</evidence>
<feature type="chain" id="PRO_5034509442" evidence="3">
    <location>
        <begin position="23"/>
        <end position="592"/>
    </location>
</feature>
<dbReference type="Proteomes" id="UP000636479">
    <property type="component" value="Unassembled WGS sequence"/>
</dbReference>
<accession>A0A8H6WFU3</accession>
<feature type="region of interest" description="Disordered" evidence="1">
    <location>
        <begin position="443"/>
        <end position="467"/>
    </location>
</feature>
<dbReference type="OrthoDB" id="2758521at2759"/>
<dbReference type="AlphaFoldDB" id="A0A8H6WFU3"/>
<reference evidence="4" key="1">
    <citation type="submission" date="2020-05" db="EMBL/GenBank/DDBJ databases">
        <title>Mycena genomes resolve the evolution of fungal bioluminescence.</title>
        <authorList>
            <person name="Tsai I.J."/>
        </authorList>
    </citation>
    <scope>NUCLEOTIDE SEQUENCE</scope>
    <source>
        <strain evidence="4">171206Taipei</strain>
    </source>
</reference>
<proteinExistence type="predicted"/>
<evidence type="ECO:0000256" key="3">
    <source>
        <dbReference type="SAM" id="SignalP"/>
    </source>
</evidence>
<keyword evidence="2" id="KW-1133">Transmembrane helix</keyword>
<name>A0A8H6WFU3_9AGAR</name>
<dbReference type="Gene3D" id="2.60.120.260">
    <property type="entry name" value="Galactose-binding domain-like"/>
    <property type="match status" value="1"/>
</dbReference>
<feature type="transmembrane region" description="Helical" evidence="2">
    <location>
        <begin position="278"/>
        <end position="302"/>
    </location>
</feature>
<keyword evidence="2" id="KW-0472">Membrane</keyword>
<evidence type="ECO:0000256" key="2">
    <source>
        <dbReference type="SAM" id="Phobius"/>
    </source>
</evidence>
<feature type="compositionally biased region" description="Polar residues" evidence="1">
    <location>
        <begin position="338"/>
        <end position="360"/>
    </location>
</feature>
<comment type="caution">
    <text evidence="4">The sequence shown here is derived from an EMBL/GenBank/DDBJ whole genome shotgun (WGS) entry which is preliminary data.</text>
</comment>
<evidence type="ECO:0000313" key="4">
    <source>
        <dbReference type="EMBL" id="KAF7315121.1"/>
    </source>
</evidence>
<dbReference type="RefSeq" id="XP_037225144.1">
    <property type="nucleotide sequence ID" value="XM_037357234.1"/>
</dbReference>
<feature type="compositionally biased region" description="Polar residues" evidence="1">
    <location>
        <begin position="373"/>
        <end position="392"/>
    </location>
</feature>
<feature type="region of interest" description="Disordered" evidence="1">
    <location>
        <begin position="306"/>
        <end position="428"/>
    </location>
</feature>
<keyword evidence="5" id="KW-1185">Reference proteome</keyword>
<feature type="compositionally biased region" description="Polar residues" evidence="1">
    <location>
        <begin position="500"/>
        <end position="520"/>
    </location>
</feature>
<dbReference type="EMBL" id="JACAZF010000001">
    <property type="protein sequence ID" value="KAF7315121.1"/>
    <property type="molecule type" value="Genomic_DNA"/>
</dbReference>
<feature type="signal peptide" evidence="3">
    <location>
        <begin position="1"/>
        <end position="22"/>
    </location>
</feature>
<protein>
    <submittedName>
        <fullName evidence="4">Uncharacterized protein</fullName>
    </submittedName>
</protein>
<feature type="region of interest" description="Disordered" evidence="1">
    <location>
        <begin position="190"/>
        <end position="225"/>
    </location>
</feature>
<feature type="compositionally biased region" description="Basic residues" evidence="1">
    <location>
        <begin position="306"/>
        <end position="315"/>
    </location>
</feature>
<feature type="region of interest" description="Disordered" evidence="1">
    <location>
        <begin position="500"/>
        <end position="526"/>
    </location>
</feature>
<dbReference type="GeneID" id="59339750"/>
<organism evidence="4 5">
    <name type="scientific">Mycena indigotica</name>
    <dbReference type="NCBI Taxonomy" id="2126181"/>
    <lineage>
        <taxon>Eukaryota</taxon>
        <taxon>Fungi</taxon>
        <taxon>Dikarya</taxon>
        <taxon>Basidiomycota</taxon>
        <taxon>Agaricomycotina</taxon>
        <taxon>Agaricomycetes</taxon>
        <taxon>Agaricomycetidae</taxon>
        <taxon>Agaricales</taxon>
        <taxon>Marasmiineae</taxon>
        <taxon>Mycenaceae</taxon>
        <taxon>Mycena</taxon>
    </lineage>
</organism>
<sequence length="592" mass="61765">MRCSGLPSVLWVLFFFAVQVKTALVNRTIDDTLGDSVTRAPVSFLPGSVWFNQTTCSGCADVPNSSLTFDKTWTAALYLASIGSISATMKFSGTAIYVYFVVPNFAANSGLANEVLCDFLIDGSKVGGFQHKSDGSGAFNYDTLVYANTSIPNGDHTLIIQTTGTTPAVLIFDRAIYTFGDVQQSVVRVAPPTTTSSTSQPPTDPVSNVQTTSSTTSATPSSSSPVFPIAPDASLAYQTPTSLPPFYITAGGPTPSIPAIPGSNDSSQNGIPPNTSRIIAIAGSAAGAMILCIFIGVGIMLCSRRRKQRQHKPPRPPRPEMTSARSPAWIPPHELVQAANTRSPMTPASGSVASFPNSSVPAAGPSGYGRTIAATQTKPPSTPTGETITTAASVGHGPHSPSALSSSYGHSYSHSAVSESTSDSQASDSLRIHIPRSAFALAANGSSTSGPSPLTSQAHSPIIRTNGAPLPAEQEANIRVLLASALASNAQTGGSLSVSIAGSTTSESRSGAYTPTSETGSLMMATPTTANPYRYTYRRPPPQPYDGIELNDEYYTMLDHARQHEQVGVVHVDSGIRISRTLLDLPPGYSAS</sequence>
<feature type="compositionally biased region" description="Low complexity" evidence="1">
    <location>
        <begin position="396"/>
        <end position="428"/>
    </location>
</feature>
<keyword evidence="2" id="KW-0812">Transmembrane</keyword>